<organism evidence="1 2">
    <name type="scientific">Phenylobacterium haematophilum</name>
    <dbReference type="NCBI Taxonomy" id="98513"/>
    <lineage>
        <taxon>Bacteria</taxon>
        <taxon>Pseudomonadati</taxon>
        <taxon>Pseudomonadota</taxon>
        <taxon>Alphaproteobacteria</taxon>
        <taxon>Caulobacterales</taxon>
        <taxon>Caulobacteraceae</taxon>
        <taxon>Phenylobacterium</taxon>
    </lineage>
</organism>
<evidence type="ECO:0000313" key="1">
    <source>
        <dbReference type="EMBL" id="MBB3891092.1"/>
    </source>
</evidence>
<dbReference type="RefSeq" id="WP_183771675.1">
    <property type="nucleotide sequence ID" value="NZ_JACIDK010000002.1"/>
</dbReference>
<reference evidence="1 2" key="1">
    <citation type="submission" date="2020-08" db="EMBL/GenBank/DDBJ databases">
        <title>Genomic Encyclopedia of Type Strains, Phase IV (KMG-IV): sequencing the most valuable type-strain genomes for metagenomic binning, comparative biology and taxonomic classification.</title>
        <authorList>
            <person name="Goeker M."/>
        </authorList>
    </citation>
    <scope>NUCLEOTIDE SEQUENCE [LARGE SCALE GENOMIC DNA]</scope>
    <source>
        <strain evidence="1 2">DSM 21793</strain>
    </source>
</reference>
<dbReference type="Proteomes" id="UP000530564">
    <property type="component" value="Unassembled WGS sequence"/>
</dbReference>
<name>A0A840A0X1_9CAUL</name>
<sequence>MSSVRIHTPPVKLAKLLRTPGGLPVAEAVQRAGAGLASLKNECLAELTTMLDQAEACAGRAGSDYDAALTGELYDVVAKPIGVPSVCGLVAIDTALISLSDLLDYLKSQQRWDANAVAVHLRACRLLLQTEGAADAAGTQAILAGLRKVSQRYAKPE</sequence>
<dbReference type="EMBL" id="JACIDK010000002">
    <property type="protein sequence ID" value="MBB3891092.1"/>
    <property type="molecule type" value="Genomic_DNA"/>
</dbReference>
<evidence type="ECO:0008006" key="3">
    <source>
        <dbReference type="Google" id="ProtNLM"/>
    </source>
</evidence>
<comment type="caution">
    <text evidence="1">The sequence shown here is derived from an EMBL/GenBank/DDBJ whole genome shotgun (WGS) entry which is preliminary data.</text>
</comment>
<proteinExistence type="predicted"/>
<protein>
    <recommendedName>
        <fullName evidence="3">Chemotaxis protein CheE</fullName>
    </recommendedName>
</protein>
<keyword evidence="2" id="KW-1185">Reference proteome</keyword>
<accession>A0A840A0X1</accession>
<dbReference type="AlphaFoldDB" id="A0A840A0X1"/>
<gene>
    <name evidence="1" type="ORF">GGQ61_001809</name>
</gene>
<evidence type="ECO:0000313" key="2">
    <source>
        <dbReference type="Proteomes" id="UP000530564"/>
    </source>
</evidence>